<dbReference type="SUPFAM" id="SSF57716">
    <property type="entry name" value="Glucocorticoid receptor-like (DNA-binding domain)"/>
    <property type="match status" value="1"/>
</dbReference>
<evidence type="ECO:0000256" key="3">
    <source>
        <dbReference type="HAMAP-Rule" id="MF_00649"/>
    </source>
</evidence>
<evidence type="ECO:0000313" key="5">
    <source>
        <dbReference type="EMBL" id="TXH80010.1"/>
    </source>
</evidence>
<comment type="similarity">
    <text evidence="3">Belongs to the DNA gyrase inhibitor YacG family.</text>
</comment>
<gene>
    <name evidence="3 5" type="primary">yacG</name>
    <name evidence="5" type="ORF">E6Q80_19335</name>
</gene>
<evidence type="ECO:0000256" key="1">
    <source>
        <dbReference type="ARBA" id="ARBA00022723"/>
    </source>
</evidence>
<evidence type="ECO:0000256" key="2">
    <source>
        <dbReference type="ARBA" id="ARBA00022833"/>
    </source>
</evidence>
<dbReference type="PANTHER" id="PTHR36150">
    <property type="entry name" value="DNA GYRASE INHIBITOR YACG"/>
    <property type="match status" value="1"/>
</dbReference>
<dbReference type="GO" id="GO:0006355">
    <property type="term" value="P:regulation of DNA-templated transcription"/>
    <property type="evidence" value="ECO:0007669"/>
    <property type="project" value="InterPro"/>
</dbReference>
<protein>
    <recommendedName>
        <fullName evidence="3">DNA gyrase inhibitor YacG</fullName>
    </recommendedName>
</protein>
<feature type="binding site" evidence="3">
    <location>
        <position position="33"/>
    </location>
    <ligand>
        <name>Zn(2+)</name>
        <dbReference type="ChEBI" id="CHEBI:29105"/>
    </ligand>
</feature>
<dbReference type="InterPro" id="IPR005584">
    <property type="entry name" value="DNA_gyrase_inhibitor_YacG"/>
</dbReference>
<sequence length="73" mass="8337">MDTRVRTVRCPTCGKDVEWKPESRWRPFCSARCKQIDLGEWASEGYRVPSSPPDAPLDEIDYQPPGAGEMPQR</sequence>
<dbReference type="Pfam" id="PF03884">
    <property type="entry name" value="YacG"/>
    <property type="match status" value="1"/>
</dbReference>
<feature type="region of interest" description="Disordered" evidence="4">
    <location>
        <begin position="43"/>
        <end position="73"/>
    </location>
</feature>
<dbReference type="GO" id="GO:0008270">
    <property type="term" value="F:zinc ion binding"/>
    <property type="evidence" value="ECO:0007669"/>
    <property type="project" value="UniProtKB-UniRule"/>
</dbReference>
<dbReference type="AlphaFoldDB" id="A0A5C7S8I3"/>
<comment type="cofactor">
    <cofactor evidence="3">
        <name>Zn(2+)</name>
        <dbReference type="ChEBI" id="CHEBI:29105"/>
    </cofactor>
    <text evidence="3">Binds 1 zinc ion.</text>
</comment>
<dbReference type="HAMAP" id="MF_00649">
    <property type="entry name" value="DNA_gyrase_inhibitor_YacG"/>
    <property type="match status" value="1"/>
</dbReference>
<comment type="function">
    <text evidence="3">Inhibits all the catalytic activities of DNA gyrase by preventing its interaction with DNA. Acts by binding directly to the C-terminal domain of GyrB, which probably disrupts DNA binding by the gyrase.</text>
</comment>
<evidence type="ECO:0000313" key="6">
    <source>
        <dbReference type="Proteomes" id="UP000321192"/>
    </source>
</evidence>
<dbReference type="RefSeq" id="WP_276661395.1">
    <property type="nucleotide sequence ID" value="NZ_SSFD01000326.1"/>
</dbReference>
<comment type="caution">
    <text evidence="5">The sequence shown here is derived from an EMBL/GenBank/DDBJ whole genome shotgun (WGS) entry which is preliminary data.</text>
</comment>
<feature type="binding site" evidence="3">
    <location>
        <position position="13"/>
    </location>
    <ligand>
        <name>Zn(2+)</name>
        <dbReference type="ChEBI" id="CHEBI:29105"/>
    </ligand>
</feature>
<proteinExistence type="inferred from homology"/>
<keyword evidence="1 3" id="KW-0479">Metal-binding</keyword>
<organism evidence="5 6">
    <name type="scientific">Thauera aminoaromatica</name>
    <dbReference type="NCBI Taxonomy" id="164330"/>
    <lineage>
        <taxon>Bacteria</taxon>
        <taxon>Pseudomonadati</taxon>
        <taxon>Pseudomonadota</taxon>
        <taxon>Betaproteobacteria</taxon>
        <taxon>Rhodocyclales</taxon>
        <taxon>Zoogloeaceae</taxon>
        <taxon>Thauera</taxon>
    </lineage>
</organism>
<dbReference type="GO" id="GO:0008657">
    <property type="term" value="F:DNA topoisomerase type II (double strand cut, ATP-hydrolyzing) inhibitor activity"/>
    <property type="evidence" value="ECO:0007669"/>
    <property type="project" value="UniProtKB-UniRule"/>
</dbReference>
<name>A0A5C7S8I3_THASP</name>
<dbReference type="InterPro" id="IPR013088">
    <property type="entry name" value="Znf_NHR/GATA"/>
</dbReference>
<evidence type="ECO:0000256" key="4">
    <source>
        <dbReference type="SAM" id="MobiDB-lite"/>
    </source>
</evidence>
<feature type="binding site" evidence="3">
    <location>
        <position position="10"/>
    </location>
    <ligand>
        <name>Zn(2+)</name>
        <dbReference type="ChEBI" id="CHEBI:29105"/>
    </ligand>
</feature>
<dbReference type="Gene3D" id="3.30.50.10">
    <property type="entry name" value="Erythroid Transcription Factor GATA-1, subunit A"/>
    <property type="match status" value="1"/>
</dbReference>
<dbReference type="PANTHER" id="PTHR36150:SF1">
    <property type="entry name" value="DNA GYRASE INHIBITOR YACG"/>
    <property type="match status" value="1"/>
</dbReference>
<reference evidence="5 6" key="1">
    <citation type="submission" date="2018-09" db="EMBL/GenBank/DDBJ databases">
        <title>Metagenome Assembled Genomes from an Advanced Water Purification Facility.</title>
        <authorList>
            <person name="Stamps B.W."/>
            <person name="Spear J.R."/>
        </authorList>
    </citation>
    <scope>NUCLEOTIDE SEQUENCE [LARGE SCALE GENOMIC DNA]</scope>
    <source>
        <strain evidence="5">Bin_27_1</strain>
    </source>
</reference>
<comment type="subunit">
    <text evidence="3">Interacts with GyrB.</text>
</comment>
<feature type="binding site" evidence="3">
    <location>
        <position position="29"/>
    </location>
    <ligand>
        <name>Zn(2+)</name>
        <dbReference type="ChEBI" id="CHEBI:29105"/>
    </ligand>
</feature>
<accession>A0A5C7S8I3</accession>
<dbReference type="EMBL" id="SSFD01000326">
    <property type="protein sequence ID" value="TXH80010.1"/>
    <property type="molecule type" value="Genomic_DNA"/>
</dbReference>
<keyword evidence="2 3" id="KW-0862">Zinc</keyword>
<dbReference type="Proteomes" id="UP000321192">
    <property type="component" value="Unassembled WGS sequence"/>
</dbReference>